<dbReference type="SMART" id="SM00248">
    <property type="entry name" value="ANK"/>
    <property type="match status" value="3"/>
</dbReference>
<evidence type="ECO:0000256" key="1">
    <source>
        <dbReference type="PROSITE-ProRule" id="PRU00023"/>
    </source>
</evidence>
<protein>
    <submittedName>
        <fullName evidence="2">Uncharacterized protein</fullName>
    </submittedName>
</protein>
<dbReference type="Gene3D" id="3.20.80.10">
    <property type="entry name" value="Regulatory factor, effector binding domain"/>
    <property type="match status" value="1"/>
</dbReference>
<reference evidence="2 3" key="1">
    <citation type="submission" date="2019-04" db="EMBL/GenBank/DDBJ databases">
        <title>Crypto-aerobic microbial life in anoxic (sulfidic) marine sediments.</title>
        <authorList>
            <person name="Bhattacharya S."/>
            <person name="Roy C."/>
            <person name="Mondal N."/>
            <person name="Sarkar J."/>
            <person name="Mandal S."/>
            <person name="Rameez M.J."/>
            <person name="Ghosh W."/>
        </authorList>
    </citation>
    <scope>NUCLEOTIDE SEQUENCE [LARGE SCALE GENOMIC DNA]</scope>
    <source>
        <strain evidence="2 3">SBBB</strain>
    </source>
</reference>
<dbReference type="PANTHER" id="PTHR24118">
    <property type="entry name" value="POTE ANKYRIN DOMAIN"/>
    <property type="match status" value="1"/>
</dbReference>
<evidence type="ECO:0000313" key="2">
    <source>
        <dbReference type="EMBL" id="TKA91452.1"/>
    </source>
</evidence>
<accession>A0A4U0YHL0</accession>
<dbReference type="Pfam" id="PF12796">
    <property type="entry name" value="Ank_2"/>
    <property type="match status" value="1"/>
</dbReference>
<keyword evidence="1" id="KW-0040">ANK repeat</keyword>
<dbReference type="PANTHER" id="PTHR24118:SF99">
    <property type="entry name" value="POTE ANKYRIN DOMAIN FAMILY MEMBER 3C-RELATED"/>
    <property type="match status" value="1"/>
</dbReference>
<dbReference type="Proteomes" id="UP000305198">
    <property type="component" value="Unassembled WGS sequence"/>
</dbReference>
<organism evidence="2 3">
    <name type="scientific">Halopseudomonas bauzanensis</name>
    <dbReference type="NCBI Taxonomy" id="653930"/>
    <lineage>
        <taxon>Bacteria</taxon>
        <taxon>Pseudomonadati</taxon>
        <taxon>Pseudomonadota</taxon>
        <taxon>Gammaproteobacteria</taxon>
        <taxon>Pseudomonadales</taxon>
        <taxon>Pseudomonadaceae</taxon>
        <taxon>Halopseudomonas</taxon>
    </lineage>
</organism>
<gene>
    <name evidence="2" type="ORF">FA869_10095</name>
</gene>
<dbReference type="EMBL" id="SWAV01000003">
    <property type="protein sequence ID" value="TKA91452.1"/>
    <property type="molecule type" value="Genomic_DNA"/>
</dbReference>
<dbReference type="PROSITE" id="PS51257">
    <property type="entry name" value="PROKAR_LIPOPROTEIN"/>
    <property type="match status" value="1"/>
</dbReference>
<sequence>MTPLQGRTENMPVTTRFSCTLIAAALLGGCAAPVPPKPPIDTTPKARPAVQQTRASFACTGALPAVHRQICADDALAQLDKALVQKQHRLQHELDPVGSLLLAANHRQWLLSRGEQCAVTMDTEPNEQLRHCLTGLYQQRRRALDSWPPARPTAGNDPHALASYAEYRLVDNRDAGVCEQTGAELNRDLRRHGLPSPARLDGVTLIAGSHAQVPQASVDGRQVRVELYNAGLYAGYQTRARGLSVDGQPLLDDATLPFWIAEQPNYGGRAHAASSQTGDYGTIDVFRRGGQAYVLVNETWGFYSPAARGESAYAGLYRLDGANLQPLCLYQTYLTPPRTNTLAGLAAYSRLEAELNDIAGDPLPAMAQHERRDAFQAWKEAQWTLLNLPLLGTDALQRYGREAALHQRQDQALDALFDWSERNLTNKQIYRRVMPMMQPAWQELQQMFLGQGLNEAQARIAADLLLHETLARAMENLAPPAQPVALPLAAHASYNPRYAVAPAPGDLERGRQFATLHSVLLNNAPAPVVRDFITYESNTLGPRRGLGPDDSPAVMAAVLRPDNLQLLLNAGFDADQRNRWGKTALMSAAEHNQADSVRLLLDHGANVHGQTQLRPTMGVGGPERREAGQGRQTALLLAAARANRTVIEQLTAAGATTLAWDGYDRQVCQAMQSNDTLDTTERDRLRDSLCGSYAALPAAERQPVDVRQGDVLQHQVDGVEYRISLKSRPAMSLFGRSLDLRPDELDRRLPPLALKIGTAAVRRGGMELTGPLTLQLPDLAGSSASSLAMHVGFPVAAKGGHVAGYSLSQQPAAKVLSVLFDSERDDAAGTWRALLSAAQLQNLKPTNQAYILLHTRGGRAIEYQLMVTD</sequence>
<feature type="repeat" description="ANK" evidence="1">
    <location>
        <begin position="580"/>
        <end position="612"/>
    </location>
</feature>
<dbReference type="InterPro" id="IPR036770">
    <property type="entry name" value="Ankyrin_rpt-contain_sf"/>
</dbReference>
<dbReference type="InterPro" id="IPR011256">
    <property type="entry name" value="Reg_factor_effector_dom_sf"/>
</dbReference>
<dbReference type="PROSITE" id="PS50088">
    <property type="entry name" value="ANK_REPEAT"/>
    <property type="match status" value="1"/>
</dbReference>
<dbReference type="InterPro" id="IPR002110">
    <property type="entry name" value="Ankyrin_rpt"/>
</dbReference>
<dbReference type="AlphaFoldDB" id="A0A4U0YHL0"/>
<comment type="caution">
    <text evidence="2">The sequence shown here is derived from an EMBL/GenBank/DDBJ whole genome shotgun (WGS) entry which is preliminary data.</text>
</comment>
<dbReference type="SUPFAM" id="SSF48403">
    <property type="entry name" value="Ankyrin repeat"/>
    <property type="match status" value="1"/>
</dbReference>
<name>A0A4U0YHL0_9GAMM</name>
<dbReference type="PROSITE" id="PS50297">
    <property type="entry name" value="ANK_REP_REGION"/>
    <property type="match status" value="1"/>
</dbReference>
<proteinExistence type="predicted"/>
<dbReference type="Gene3D" id="1.25.40.20">
    <property type="entry name" value="Ankyrin repeat-containing domain"/>
    <property type="match status" value="1"/>
</dbReference>
<evidence type="ECO:0000313" key="3">
    <source>
        <dbReference type="Proteomes" id="UP000305198"/>
    </source>
</evidence>